<evidence type="ECO:0000259" key="2">
    <source>
        <dbReference type="Pfam" id="PF20151"/>
    </source>
</evidence>
<keyword evidence="1" id="KW-1133">Transmembrane helix</keyword>
<reference evidence="3 4" key="1">
    <citation type="submission" date="2015-04" db="EMBL/GenBank/DDBJ databases">
        <title>Complete genome sequence of Schizopora paradoxa KUC8140, a cosmopolitan wood degrader in East Asia.</title>
        <authorList>
            <consortium name="DOE Joint Genome Institute"/>
            <person name="Min B."/>
            <person name="Park H."/>
            <person name="Jang Y."/>
            <person name="Kim J.-J."/>
            <person name="Kim K.H."/>
            <person name="Pangilinan J."/>
            <person name="Lipzen A."/>
            <person name="Riley R."/>
            <person name="Grigoriev I.V."/>
            <person name="Spatafora J.W."/>
            <person name="Choi I.-G."/>
        </authorList>
    </citation>
    <scope>NUCLEOTIDE SEQUENCE [LARGE SCALE GENOMIC DNA]</scope>
    <source>
        <strain evidence="3 4">KUC8140</strain>
    </source>
</reference>
<dbReference type="OrthoDB" id="2675435at2759"/>
<name>A0A0H2R4E1_9AGAM</name>
<gene>
    <name evidence="3" type="ORF">SCHPADRAFT_681256</name>
</gene>
<feature type="transmembrane region" description="Helical" evidence="1">
    <location>
        <begin position="211"/>
        <end position="240"/>
    </location>
</feature>
<dbReference type="InterPro" id="IPR045340">
    <property type="entry name" value="DUF6533"/>
</dbReference>
<feature type="domain" description="DUF6533" evidence="2">
    <location>
        <begin position="25"/>
        <end position="68"/>
    </location>
</feature>
<evidence type="ECO:0000313" key="4">
    <source>
        <dbReference type="Proteomes" id="UP000053477"/>
    </source>
</evidence>
<feature type="transmembrane region" description="Helical" evidence="1">
    <location>
        <begin position="123"/>
        <end position="150"/>
    </location>
</feature>
<dbReference type="EMBL" id="KQ086187">
    <property type="protein sequence ID" value="KLO06699.1"/>
    <property type="molecule type" value="Genomic_DNA"/>
</dbReference>
<keyword evidence="1" id="KW-0472">Membrane</keyword>
<sequence>MIHLTPEVRALIARDMFQFRFHQFASVASASLICYEYLINFDDELRYLWSRRFKFGSALLLACRYLPFTALLQLYMFVITKDFGIPHCLATVRATSCFIYLQFMLTVLVLLTRAYAVWGGAHFIFIPLLIPVVGFIVGSIYALILFVKGLHALPFHIASGCMIDAKNNDVWIDLAILLVFESFALGLLLAKTLAHRKIYKQLKQNKPQRNILSVMASDGIWYFLCSAVITIANIFVLAGFTHNLQTLFLGMQGVLQNIMCSRLLFNTMAENEAPASTSNGVPRFDARVEPLSEAKNKSKSRRWSSVLIRSPLSPASGRSFPSDPFQFAQFGYAEPQSFYRTHSC</sequence>
<accession>A0A0H2R4E1</accession>
<dbReference type="Proteomes" id="UP000053477">
    <property type="component" value="Unassembled WGS sequence"/>
</dbReference>
<dbReference type="Pfam" id="PF20151">
    <property type="entry name" value="DUF6533"/>
    <property type="match status" value="1"/>
</dbReference>
<dbReference type="AlphaFoldDB" id="A0A0H2R4E1"/>
<keyword evidence="1" id="KW-0812">Transmembrane</keyword>
<evidence type="ECO:0000256" key="1">
    <source>
        <dbReference type="SAM" id="Phobius"/>
    </source>
</evidence>
<feature type="transmembrane region" description="Helical" evidence="1">
    <location>
        <begin position="170"/>
        <end position="190"/>
    </location>
</feature>
<proteinExistence type="predicted"/>
<protein>
    <recommendedName>
        <fullName evidence="2">DUF6533 domain-containing protein</fullName>
    </recommendedName>
</protein>
<keyword evidence="4" id="KW-1185">Reference proteome</keyword>
<feature type="transmembrane region" description="Helical" evidence="1">
    <location>
        <begin position="58"/>
        <end position="78"/>
    </location>
</feature>
<dbReference type="InParanoid" id="A0A0H2R4E1"/>
<evidence type="ECO:0000313" key="3">
    <source>
        <dbReference type="EMBL" id="KLO06699.1"/>
    </source>
</evidence>
<feature type="transmembrane region" description="Helical" evidence="1">
    <location>
        <begin position="90"/>
        <end position="111"/>
    </location>
</feature>
<organism evidence="3 4">
    <name type="scientific">Schizopora paradoxa</name>
    <dbReference type="NCBI Taxonomy" id="27342"/>
    <lineage>
        <taxon>Eukaryota</taxon>
        <taxon>Fungi</taxon>
        <taxon>Dikarya</taxon>
        <taxon>Basidiomycota</taxon>
        <taxon>Agaricomycotina</taxon>
        <taxon>Agaricomycetes</taxon>
        <taxon>Hymenochaetales</taxon>
        <taxon>Schizoporaceae</taxon>
        <taxon>Schizopora</taxon>
    </lineage>
</organism>